<comment type="subcellular location">
    <subcellularLocation>
        <location evidence="2">Cytoplasm</location>
    </subcellularLocation>
</comment>
<evidence type="ECO:0000256" key="2">
    <source>
        <dbReference type="ARBA" id="ARBA00004496"/>
    </source>
</evidence>
<dbReference type="PROSITE" id="PS00626">
    <property type="entry name" value="RCC1_2"/>
    <property type="match status" value="4"/>
</dbReference>
<feature type="repeat" description="WD" evidence="11">
    <location>
        <begin position="2939"/>
        <end position="2980"/>
    </location>
</feature>
<dbReference type="PROSITE" id="PS50012">
    <property type="entry name" value="RCC1_3"/>
    <property type="match status" value="14"/>
</dbReference>
<dbReference type="SUPFAM" id="SSF49899">
    <property type="entry name" value="Concanavalin A-like lectins/glucanases"/>
    <property type="match status" value="1"/>
</dbReference>
<evidence type="ECO:0000256" key="6">
    <source>
        <dbReference type="ARBA" id="ARBA00022553"/>
    </source>
</evidence>
<feature type="region of interest" description="Disordered" evidence="13">
    <location>
        <begin position="2242"/>
        <end position="2276"/>
    </location>
</feature>
<dbReference type="SUPFAM" id="SSF50978">
    <property type="entry name" value="WD40 repeat-like"/>
    <property type="match status" value="1"/>
</dbReference>
<feature type="repeat" description="RCC1" evidence="12">
    <location>
        <begin position="3185"/>
        <end position="3233"/>
    </location>
</feature>
<dbReference type="Gene3D" id="3.30.2410.10">
    <property type="entry name" value="Hect, E3 ligase catalytic domain"/>
    <property type="match status" value="1"/>
</dbReference>
<feature type="repeat" description="RCC1" evidence="12">
    <location>
        <begin position="402"/>
        <end position="456"/>
    </location>
</feature>
<dbReference type="PROSITE" id="PS50188">
    <property type="entry name" value="B302_SPRY"/>
    <property type="match status" value="1"/>
</dbReference>
<keyword evidence="6" id="KW-0597">Phosphoprotein</keyword>
<dbReference type="InterPro" id="IPR035768">
    <property type="entry name" value="SPRY_HERC1"/>
</dbReference>
<feature type="repeat" description="RCC1" evidence="12">
    <location>
        <begin position="561"/>
        <end position="612"/>
    </location>
</feature>
<organism evidence="16 17">
    <name type="scientific">Astatotilapia calliptera</name>
    <name type="common">Eastern happy</name>
    <name type="synonym">Chromis callipterus</name>
    <dbReference type="NCBI Taxonomy" id="8154"/>
    <lineage>
        <taxon>Eukaryota</taxon>
        <taxon>Metazoa</taxon>
        <taxon>Chordata</taxon>
        <taxon>Craniata</taxon>
        <taxon>Vertebrata</taxon>
        <taxon>Euteleostomi</taxon>
        <taxon>Actinopterygii</taxon>
        <taxon>Neopterygii</taxon>
        <taxon>Teleostei</taxon>
        <taxon>Neoteleostei</taxon>
        <taxon>Acanthomorphata</taxon>
        <taxon>Ovalentaria</taxon>
        <taxon>Cichlomorphae</taxon>
        <taxon>Cichliformes</taxon>
        <taxon>Cichlidae</taxon>
        <taxon>African cichlids</taxon>
        <taxon>Pseudocrenilabrinae</taxon>
        <taxon>Haplochromini</taxon>
        <taxon>Astatotilapia</taxon>
    </lineage>
</organism>
<feature type="repeat" description="RCC1" evidence="12">
    <location>
        <begin position="613"/>
        <end position="663"/>
    </location>
</feature>
<sequence length="4049" mass="444881">MVPCQTHVLLKWQEHFNSSWAAEDSLQTARRHGAAALYDKLLHNKEVVTLAQPVQELAGPRLPDFECESSASAEKEEYLSSLLRSQRWLAHRVLTQTSYTVDLHHRLVVLQRIYYALHSKYHDKFRVQLPSHSKDSGTECGQIEPASEPFLPGGASKIKSGTDVLIEMGVRTGLSLLFSLLQQNWRYAASIHPESVLCNDVLNTASSVLTSLPPLSLANENKIPSVGLDCLAQVADFLKKTSVSSGNGGADPIGRRLALELLLGLAMQRGSLKFLLEWVEVALAASMSSSTPTLSSSSSSSSSLSSQQSADGHCRLSQAALCLFEEICNLASYCLCSCSTDAAAPGTESNTVMVYVWGSNSSHQLAEGTLEKILLPKLTQGFSDAQMIEAGQYCTFSVSADGSVKACGKGSYGRLGLGDSNNQSMPKKLVLEPHRNIKKVSSSKGSDGHTLAITVEGEVFSWGDGEYGKLGHGNSATQKYPKIIQGPLLGKVVVCVSAGYRHSAAVTNDGELYTWGEGDFGRLGTHDSQSRNMPTLVKDISGVGQVACGSSHTIAVAQDGRTVWSFGGGDNGKLGHGDTNRVYRPKVVESLHGFIIRKVCAGSQSSLALTSAGQVFAWGCGSCLGCGSSETTALRPRLIEDLSITKIIDISCGDSHCLALSHENEVYAWGNNTMGQCGQGHTSTPISKPKKVLGLEGISIQQITAGTSHSLAWTAVPTDRQLVAWHRPFCVDLEESTFTYLRNFLESYCDGISNDTPPAPFVCKRDHHHFILLCMKLLSIHLSLAHAGGTGAMVLGAQGRPLRNLLFRLIDTDMPDSIQQVILNTLSIGAALLLPPLRERTELLLSLLPQGPQSLNVLSKGQRLQLDMVLSSLQDQSHVASLLGYSNFGEVTALGPPVTPLSVRQPSSSSSVDACDPLHLAEVLLRTLLLSIGFYTEQQFGELEKNSDKQLVGDSQGQMDPPSHFHQLLSGLHKHLLAHCYISSSPEDDSSVALLREHLYLLLPCATETLRRSTKLLKEIAPDKQIIKKLQVVLYNSVSGSLLCQVMYSLLLLPLGTVQPLLSHLLGLLEQLNDFNRLLPETVLLEEQELGIYAGHLFLYIGPQEEEECRWAWLLDLERSVALAVGRCLGGMLQGSPLSLQEKVSEVWLSNVLFRNGLEMDFEQLGRKTCCWLFRFSHVQMLRKSLMQDLFSEWENGGSSGDCLLQIVCRCCLAALLKHTGLQSEACWQDRSMRLEALCQMSAFLSKMEEKSCESTASNQFPALLQSVQLQFLSGCFALGTQIIGSHSANYETQHYMCGTHSASLDTQRDLQSAAHTFYQQVVRVLKQRVLFERKHPGSCQHLLLATMFALNFRYQPVDLVLVIKCGILEILSTLTNNSCVLINQGWFAATASGSMLLGGAVRLACARLLQILTVADLLPIDVSQALMEVMCEQLQNILYNFHQQQIAEMGTAEKTDVESYTNLVGGANLEIIKGGYGAENSKVVESQLADFLVFLRRVLSLRAYLKKQTKKSVLILLRLHFAFKINITKLYSSGSPRFQNLRTKLLTFHVLERLLPACSEPVHIEQIVKQLFQLLSVYMWEEPLSQSNHEEMPEKDKGNPGSNDECIPIGDFSFDPHKLMCCSLESGNILSHGSGGKGYGLATTAINSGCFIWKFYITKENRGNEGTCVGVSRWPVRDHNHHTTTDMWLYRAYSGNLYHGGELVRTLPSFTQGDTITCILDMEAHTVSFAKNDKEPKLAFESVVANELYPCVLFYSSNPGEKVALSDLQMRGMPSSLLPGDPLCSPRATVLLESTVHLLRRLHQCDQWSPHINQYIHTHLELIGPLLREDNSGNFSLSASHNEKEENDKDLTGDHTKDVLSHCRCLSEAKLAALCTEVWPVFALIGGVDGGLRAGGLCLHKPSGRRAILLGILKEGSSLAKLQWEEADLSVSSMNSWSPSDTPIISLDPCDISCCDVTRLGGLKPTVLLDLIYLMGLLEEQGWLGAHVPPRRKYSGENIKEYLDKDIQDDVTWLTENERKREQKDESVSSPSSTKDAAKITDLQELTSQAQPLQTFQTSRMDAFALELRALRVSYLLTGGLKSLTVIFSCEKLSDLLLVPKHEPPNSSGSSLSSPNCDQAKAGSKQWDESAELRSVLQYVVQSMVKWAVRHCPIKQTVSLADLERVQVMIYKGAVKGLQEDKDNKGMSMFIFTRQKTLHRKYIMQNLHFNFPVVPPDVAGDLDSQTIEVLASWMLEHPLTEEQQVAESPRPEGAPETPSPDGPETVQCPERPTSHTTESQMVKCELCNTLTLQFNNHIKRRHPGCGQSAARKGYDSTGAYVDVWFKGECGSNFPFYLLCSTCREKYLAANPSNPNSKYERVKGLTSDLIGQMDSTSDDDWEMSHQDEYDTEKLTGLEDFGLLLRPLGLTEKKLVPDPIAFTEPDPLGALVYSSAWNALVEQKTSLSLGQQAVSLRDSHDRLKALRRVTSTAQILLAYSIVMRALSQTASSASVSSQSNGLESLGLADIRILVRLMTLAAGGRAHTWVDGRSSMRGLATDGSNSTCLTFLTSAIGSVVSHSPTAYRELVEICTQDLMAAATGVNIGAISDPQQRACLNASLTAANPGAQQQRDYHDQTPPTFLVTQSLVSLLTEKSHHCYTPDKAEHETNVGPLELANALAACVLSARLTSKHRQWAAQQLVQALAATGRDSSHRPQTYSDLAGDLRKCPLKRLEGHYNKVSHMCILFLLLLFFVCCVRRVLWFVLLERLRFNLLYYHRLKSDIYQIFLVNSHHAETCNNLICLLASQCVAWHSEDKAFAAGYPSGKILLSTTETYENEQPVVLSLFQDSVCSLKWDPTGHLLLCLGRSEVVKVLGRSGSSWVTLHNLFHTSTVNIAEWCPLPGRAPDPRLMLAAGCQNGSVYVWTLPQGGTVVSLPSMLNSQERDTETKDSAKCAFVLHGHIMAVKSLSFCSSGLALVSGGIGGLLNIWSLQDGSVLQTVTGLGSAVSTTWIPNMGVAACFGRSKDVLLICCTPDWINQNHVLASCRMVLRSQNVSGLNRAPCLAVFLERLPLLLQQQYNYERTHVGAGDQLVHSAFLQSLASLTVGLYLEKHLCCYPHPPHHTYPDAHSCPPEWTWLVTYATTVRSAEAIASGTAFPEAFIVSAFQDVQDNKIDNSKWSFRMDEQLMSWATSRPEDWQHGGKTEVYLWGNGRFGQLAGMGTNLMMPTLAPSLLQTQQVVCGQNCTFLLQSNGTVLAVGEGQYGRLGQGNSDDLYVPTIISVFQGYVVTQLATSCGSDGHSMALTETGEVFSWGDGDFGKLGHGSSERQRRPKQIEALQGEEVVQLACGFKHSAVVTADGKLFTFGSGESGRLGQRSTSNKMLPERVAALEGYHVGQVSCGLSHTLVVSLDGMVVWAFGDGDHGKLGTGSSTAKYYPQKVEQLCNKRIKKVCCGTQFSVALACDGHVYTFGQERAIGLPDSMLKNKSCPQVVPSLEGLFIEDIAVGSDHVLAMSSTGDVYAWGCNSNGQLGLGHTNSVKEPTLVAALQGKNIRQISAGRCHSSAWTTPSTSMKNSGGSGNFQLGFPQSVPPQYTTLKDCSPDVLSMRLRVLYHFSDLMYKSWRLLNLDTKNPVSTSRYNSGTTAIIRGELRGLLSPKVNTLPLVRSIGRTMTQGKTYGPQITVKRLSTRGRSSKPIFVQIAKQVVSLNPLELRLPSRAWKVKLVGEGADDAGGVFDDTITEMCQELESGVVDLLIHTPNSFADVGSNTDRFLLNPAAHSDDHMVQFRFLGILMAVAMRTKKPLDLHLAPWVWKQLCSMPLGGADLEEVDLLTYRNLQGILHLENSEITEDNFHVMIPLDSFMAHSADGRLVPVVPGGQNISLTFGNRTEYVERALEYRLHEMDSQVAAVREGMSTIIPLPLVSLLTAQQLEQLVCGLPEVSVEMLKKLVRYRDITESHQLICWLWQSLEEFTNEERVLFLRFVSGRSRLPSNLTDIPQKFQIIKVDRPINGLPTAQTCFFLLRLPPYTSQAILAERLRYSLHNCPSIDMDNYMLTHNTDPADSSDTED</sequence>
<evidence type="ECO:0000256" key="1">
    <source>
        <dbReference type="ARBA" id="ARBA00000885"/>
    </source>
</evidence>
<dbReference type="InterPro" id="IPR043136">
    <property type="entry name" value="B30.2/SPRY_sf"/>
</dbReference>
<dbReference type="Pfam" id="PF00415">
    <property type="entry name" value="RCC1"/>
    <property type="match status" value="10"/>
</dbReference>
<dbReference type="SMART" id="SM00320">
    <property type="entry name" value="WD40"/>
    <property type="match status" value="3"/>
</dbReference>
<dbReference type="EC" id="2.3.2.26" evidence="4"/>
<dbReference type="InterPro" id="IPR058923">
    <property type="entry name" value="RCC1-like_dom"/>
</dbReference>
<feature type="domain" description="HECT" evidence="15">
    <location>
        <begin position="3689"/>
        <end position="4036"/>
    </location>
</feature>
<dbReference type="GO" id="GO:0005737">
    <property type="term" value="C:cytoplasm"/>
    <property type="evidence" value="ECO:0007669"/>
    <property type="project" value="UniProtKB-SubCell"/>
</dbReference>
<feature type="repeat" description="RCC1" evidence="12">
    <location>
        <begin position="3394"/>
        <end position="3445"/>
    </location>
</feature>
<reference evidence="16" key="1">
    <citation type="submission" date="2018-05" db="EMBL/GenBank/DDBJ databases">
        <authorList>
            <person name="Datahose"/>
        </authorList>
    </citation>
    <scope>NUCLEOTIDE SEQUENCE</scope>
</reference>
<dbReference type="PANTHER" id="PTHR22872:SF6">
    <property type="entry name" value="E3 UBIQUITIN-PROTEIN LIGASE HERC1-RELATED"/>
    <property type="match status" value="1"/>
</dbReference>
<dbReference type="PROSITE" id="PS50082">
    <property type="entry name" value="WD_REPEATS_2"/>
    <property type="match status" value="1"/>
</dbReference>
<dbReference type="Proteomes" id="UP000265100">
    <property type="component" value="Chromosome 7"/>
</dbReference>
<evidence type="ECO:0000256" key="12">
    <source>
        <dbReference type="PROSITE-ProRule" id="PRU00235"/>
    </source>
</evidence>
<evidence type="ECO:0000313" key="17">
    <source>
        <dbReference type="Proteomes" id="UP000265100"/>
    </source>
</evidence>
<feature type="repeat" description="RCC1" evidence="12">
    <location>
        <begin position="3234"/>
        <end position="3288"/>
    </location>
</feature>
<feature type="repeat" description="RCC1" evidence="12">
    <location>
        <begin position="664"/>
        <end position="716"/>
    </location>
</feature>
<feature type="region of interest" description="Disordered" evidence="13">
    <location>
        <begin position="2019"/>
        <end position="2038"/>
    </location>
</feature>
<dbReference type="InterPro" id="IPR001870">
    <property type="entry name" value="B30.2/SPRY"/>
</dbReference>
<evidence type="ECO:0000256" key="8">
    <source>
        <dbReference type="ARBA" id="ARBA00022737"/>
    </source>
</evidence>
<evidence type="ECO:0000259" key="14">
    <source>
        <dbReference type="PROSITE" id="PS50188"/>
    </source>
</evidence>
<dbReference type="InterPro" id="IPR000569">
    <property type="entry name" value="HECT_dom"/>
</dbReference>
<feature type="active site" description="Glycyl thioester intermediate" evidence="10">
    <location>
        <position position="3999"/>
    </location>
</feature>
<evidence type="ECO:0000256" key="10">
    <source>
        <dbReference type="PROSITE-ProRule" id="PRU00104"/>
    </source>
</evidence>
<dbReference type="SMART" id="SM00449">
    <property type="entry name" value="SPRY"/>
    <property type="match status" value="1"/>
</dbReference>
<keyword evidence="8" id="KW-0677">Repeat</keyword>
<dbReference type="InterPro" id="IPR013320">
    <property type="entry name" value="ConA-like_dom_sf"/>
</dbReference>
<feature type="repeat" description="RCC1" evidence="12">
    <location>
        <begin position="3289"/>
        <end position="3340"/>
    </location>
</feature>
<dbReference type="Gene3D" id="2.60.120.920">
    <property type="match status" value="1"/>
</dbReference>
<evidence type="ECO:0000256" key="7">
    <source>
        <dbReference type="ARBA" id="ARBA00022679"/>
    </source>
</evidence>
<keyword evidence="11" id="KW-0853">WD repeat</keyword>
<feature type="compositionally biased region" description="Basic and acidic residues" evidence="13">
    <location>
        <begin position="1842"/>
        <end position="1854"/>
    </location>
</feature>
<dbReference type="SUPFAM" id="SSF50985">
    <property type="entry name" value="RCC1/BLIP-II"/>
    <property type="match status" value="2"/>
</dbReference>
<reference evidence="16" key="3">
    <citation type="submission" date="2025-09" db="UniProtKB">
        <authorList>
            <consortium name="Ensembl"/>
        </authorList>
    </citation>
    <scope>IDENTIFICATION</scope>
</reference>
<evidence type="ECO:0000256" key="11">
    <source>
        <dbReference type="PROSITE-ProRule" id="PRU00221"/>
    </source>
</evidence>
<feature type="region of interest" description="Disordered" evidence="13">
    <location>
        <begin position="2105"/>
        <end position="2125"/>
    </location>
</feature>
<accession>A0AAX7TKG6</accession>
<dbReference type="InterPro" id="IPR051625">
    <property type="entry name" value="Signaling_Regulatory_Domain"/>
</dbReference>
<dbReference type="FunFam" id="2.60.120.920:FF:000015">
    <property type="entry name" value="LOW QUALITY PROTEIN: probable E3 ubiquitin-protein ligase HERC1"/>
    <property type="match status" value="1"/>
</dbReference>
<dbReference type="PANTHER" id="PTHR22872">
    <property type="entry name" value="BTK-BINDING PROTEIN-RELATED"/>
    <property type="match status" value="1"/>
</dbReference>
<evidence type="ECO:0000256" key="3">
    <source>
        <dbReference type="ARBA" id="ARBA00004906"/>
    </source>
</evidence>
<dbReference type="Gene3D" id="2.130.10.10">
    <property type="entry name" value="YVTN repeat-like/Quinoprotein amine dehydrogenase"/>
    <property type="match status" value="1"/>
</dbReference>
<keyword evidence="17" id="KW-1185">Reference proteome</keyword>
<proteinExistence type="predicted"/>
<dbReference type="InterPro" id="IPR009091">
    <property type="entry name" value="RCC1/BLIP-II"/>
</dbReference>
<evidence type="ECO:0000256" key="13">
    <source>
        <dbReference type="SAM" id="MobiDB-lite"/>
    </source>
</evidence>
<feature type="repeat" description="RCC1" evidence="12">
    <location>
        <begin position="352"/>
        <end position="401"/>
    </location>
</feature>
<dbReference type="Gene3D" id="3.90.1750.10">
    <property type="entry name" value="Hect, E3 ligase catalytic domains"/>
    <property type="match status" value="1"/>
</dbReference>
<dbReference type="PROSITE" id="PS50237">
    <property type="entry name" value="HECT"/>
    <property type="match status" value="1"/>
</dbReference>
<dbReference type="InterPro" id="IPR001680">
    <property type="entry name" value="WD40_rpt"/>
</dbReference>
<feature type="repeat" description="RCC1" evidence="12">
    <location>
        <begin position="3498"/>
        <end position="3549"/>
    </location>
</feature>
<dbReference type="InterPro" id="IPR015943">
    <property type="entry name" value="WD40/YVTN_repeat-like_dom_sf"/>
</dbReference>
<dbReference type="InterPro" id="IPR036322">
    <property type="entry name" value="WD40_repeat_dom_sf"/>
</dbReference>
<name>A0AAX7TKG6_ASTCA</name>
<evidence type="ECO:0000259" key="15">
    <source>
        <dbReference type="PROSITE" id="PS50237"/>
    </source>
</evidence>
<dbReference type="Gene3D" id="2.130.10.30">
    <property type="entry name" value="Regulator of chromosome condensation 1/beta-lactamase-inhibitor protein II"/>
    <property type="match status" value="2"/>
</dbReference>
<dbReference type="GeneTree" id="ENSGT00940000166813"/>
<dbReference type="Pfam" id="PF00622">
    <property type="entry name" value="SPRY"/>
    <property type="match status" value="1"/>
</dbReference>
<dbReference type="FunFam" id="3.30.2410.10:FF:000006">
    <property type="entry name" value="probable E3 ubiquitin-protein ligase HERC1 isoform X2"/>
    <property type="match status" value="1"/>
</dbReference>
<feature type="repeat" description="RCC1" evidence="12">
    <location>
        <begin position="457"/>
        <end position="509"/>
    </location>
</feature>
<feature type="domain" description="B30.2/SPRY" evidence="14">
    <location>
        <begin position="1582"/>
        <end position="1771"/>
    </location>
</feature>
<dbReference type="InterPro" id="IPR035983">
    <property type="entry name" value="Hect_E3_ubiquitin_ligase"/>
</dbReference>
<comment type="catalytic activity">
    <reaction evidence="1">
        <text>S-ubiquitinyl-[E2 ubiquitin-conjugating enzyme]-L-cysteine + [acceptor protein]-L-lysine = [E2 ubiquitin-conjugating enzyme]-L-cysteine + N(6)-ubiquitinyl-[acceptor protein]-L-lysine.</text>
        <dbReference type="EC" id="2.3.2.26"/>
    </reaction>
</comment>
<feature type="region of interest" description="Disordered" evidence="13">
    <location>
        <begin position="1835"/>
        <end position="1854"/>
    </location>
</feature>
<keyword evidence="5" id="KW-0963">Cytoplasm</keyword>
<feature type="repeat" description="RCC1" evidence="12">
    <location>
        <begin position="510"/>
        <end position="559"/>
    </location>
</feature>
<protein>
    <recommendedName>
        <fullName evidence="4">HECT-type E3 ubiquitin transferase</fullName>
        <ecNumber evidence="4">2.3.2.26</ecNumber>
    </recommendedName>
</protein>
<feature type="repeat" description="RCC1" evidence="12">
    <location>
        <begin position="3341"/>
        <end position="3392"/>
    </location>
</feature>
<dbReference type="InterPro" id="IPR003877">
    <property type="entry name" value="SPRY_dom"/>
</dbReference>
<keyword evidence="9 10" id="KW-0833">Ubl conjugation pathway</keyword>
<dbReference type="Pfam" id="PF25390">
    <property type="entry name" value="WD40_RLD"/>
    <property type="match status" value="1"/>
</dbReference>
<dbReference type="GO" id="GO:0061630">
    <property type="term" value="F:ubiquitin protein ligase activity"/>
    <property type="evidence" value="ECO:0007669"/>
    <property type="project" value="UniProtKB-EC"/>
</dbReference>
<dbReference type="Pfam" id="PF00632">
    <property type="entry name" value="HECT"/>
    <property type="match status" value="1"/>
</dbReference>
<evidence type="ECO:0000256" key="9">
    <source>
        <dbReference type="ARBA" id="ARBA00022786"/>
    </source>
</evidence>
<keyword evidence="7" id="KW-0808">Transferase</keyword>
<dbReference type="InterPro" id="IPR000408">
    <property type="entry name" value="Reg_chr_condens"/>
</dbReference>
<dbReference type="Ensembl" id="ENSACLT00000045167.1">
    <property type="protein sequence ID" value="ENSACLP00000057097.1"/>
    <property type="gene ID" value="ENSACLG00000028651.1"/>
</dbReference>
<dbReference type="PROSITE" id="PS50294">
    <property type="entry name" value="WD_REPEATS_REGION"/>
    <property type="match status" value="1"/>
</dbReference>
<dbReference type="SMART" id="SM00119">
    <property type="entry name" value="HECTc"/>
    <property type="match status" value="1"/>
</dbReference>
<feature type="compositionally biased region" description="Basic and acidic residues" evidence="13">
    <location>
        <begin position="2019"/>
        <end position="2028"/>
    </location>
</feature>
<dbReference type="Gene3D" id="3.30.2160.10">
    <property type="entry name" value="Hect, E3 ligase catalytic domain"/>
    <property type="match status" value="1"/>
</dbReference>
<dbReference type="CDD" id="cd00078">
    <property type="entry name" value="HECTc"/>
    <property type="match status" value="1"/>
</dbReference>
<evidence type="ECO:0000256" key="4">
    <source>
        <dbReference type="ARBA" id="ARBA00012485"/>
    </source>
</evidence>
<dbReference type="PRINTS" id="PR00633">
    <property type="entry name" value="RCCNDNSATION"/>
</dbReference>
<dbReference type="CDD" id="cd12881">
    <property type="entry name" value="SPRY_HERC1"/>
    <property type="match status" value="1"/>
</dbReference>
<feature type="repeat" description="RCC1" evidence="12">
    <location>
        <begin position="3446"/>
        <end position="3497"/>
    </location>
</feature>
<comment type="pathway">
    <text evidence="3">Protein modification; protein ubiquitination.</text>
</comment>
<evidence type="ECO:0000256" key="5">
    <source>
        <dbReference type="ARBA" id="ARBA00022490"/>
    </source>
</evidence>
<reference evidence="16" key="2">
    <citation type="submission" date="2025-08" db="UniProtKB">
        <authorList>
            <consortium name="Ensembl"/>
        </authorList>
    </citation>
    <scope>IDENTIFICATION</scope>
</reference>
<evidence type="ECO:0000313" key="16">
    <source>
        <dbReference type="Ensembl" id="ENSACLP00000057097.1"/>
    </source>
</evidence>
<dbReference type="SUPFAM" id="SSF56204">
    <property type="entry name" value="Hect, E3 ligase catalytic domain"/>
    <property type="match status" value="1"/>
</dbReference>